<comment type="caution">
    <text evidence="1">The sequence shown here is derived from an EMBL/GenBank/DDBJ whole genome shotgun (WGS) entry which is preliminary data.</text>
</comment>
<accession>A0A1R2D362</accession>
<evidence type="ECO:0000313" key="2">
    <source>
        <dbReference type="Proteomes" id="UP000187209"/>
    </source>
</evidence>
<organism evidence="1 2">
    <name type="scientific">Stentor coeruleus</name>
    <dbReference type="NCBI Taxonomy" id="5963"/>
    <lineage>
        <taxon>Eukaryota</taxon>
        <taxon>Sar</taxon>
        <taxon>Alveolata</taxon>
        <taxon>Ciliophora</taxon>
        <taxon>Postciliodesmatophora</taxon>
        <taxon>Heterotrichea</taxon>
        <taxon>Heterotrichida</taxon>
        <taxon>Stentoridae</taxon>
        <taxon>Stentor</taxon>
    </lineage>
</organism>
<sequence>MNPQVIDMNEEQEFDDYRYANYKQLAFPQFTENTIIIEQDFRIGKCGILWDSSYVLTKFINELPLENKTILELGAGTALPSILAAYKGARIYTTDIKQALNLTNRNISLNESIFKGSVNVRELDWSVEEHRRFLDEIYFDYVFLSDLFNLPDLAKDLKETLKRSVKENTIIVACYKYRIPEIVEPFLEFFTSDYHLVNLDLEVRKFHKNPDLRFFTAKKLNYNDYKND</sequence>
<dbReference type="OrthoDB" id="407414at2759"/>
<name>A0A1R2D362_9CILI</name>
<dbReference type="CDD" id="cd02440">
    <property type="entry name" value="AdoMet_MTases"/>
    <property type="match status" value="1"/>
</dbReference>
<dbReference type="Pfam" id="PF10294">
    <property type="entry name" value="Methyltransf_16"/>
    <property type="match status" value="1"/>
</dbReference>
<gene>
    <name evidence="1" type="ORF">SteCoe_772</name>
</gene>
<dbReference type="AlphaFoldDB" id="A0A1R2D362"/>
<proteinExistence type="predicted"/>
<dbReference type="Gene3D" id="3.40.50.150">
    <property type="entry name" value="Vaccinia Virus protein VP39"/>
    <property type="match status" value="1"/>
</dbReference>
<reference evidence="1 2" key="1">
    <citation type="submission" date="2016-11" db="EMBL/GenBank/DDBJ databases">
        <title>The macronuclear genome of Stentor coeruleus: a giant cell with tiny introns.</title>
        <authorList>
            <person name="Slabodnick M."/>
            <person name="Ruby J.G."/>
            <person name="Reiff S.B."/>
            <person name="Swart E.C."/>
            <person name="Gosai S."/>
            <person name="Prabakaran S."/>
            <person name="Witkowska E."/>
            <person name="Larue G.E."/>
            <person name="Fisher S."/>
            <person name="Freeman R.M."/>
            <person name="Gunawardena J."/>
            <person name="Chu W."/>
            <person name="Stover N.A."/>
            <person name="Gregory B.D."/>
            <person name="Nowacki M."/>
            <person name="Derisi J."/>
            <person name="Roy S.W."/>
            <person name="Marshall W.F."/>
            <person name="Sood P."/>
        </authorList>
    </citation>
    <scope>NUCLEOTIDE SEQUENCE [LARGE SCALE GENOMIC DNA]</scope>
    <source>
        <strain evidence="1">WM001</strain>
    </source>
</reference>
<evidence type="ECO:0000313" key="1">
    <source>
        <dbReference type="EMBL" id="OMJ95709.1"/>
    </source>
</evidence>
<dbReference type="SUPFAM" id="SSF53335">
    <property type="entry name" value="S-adenosyl-L-methionine-dependent methyltransferases"/>
    <property type="match status" value="1"/>
</dbReference>
<evidence type="ECO:0008006" key="3">
    <source>
        <dbReference type="Google" id="ProtNLM"/>
    </source>
</evidence>
<protein>
    <recommendedName>
        <fullName evidence="3">Methyltransferase small domain-containing protein</fullName>
    </recommendedName>
</protein>
<dbReference type="PANTHER" id="PTHR14614">
    <property type="entry name" value="HEPATOCELLULAR CARCINOMA-ASSOCIATED ANTIGEN"/>
    <property type="match status" value="1"/>
</dbReference>
<dbReference type="Proteomes" id="UP000187209">
    <property type="component" value="Unassembled WGS sequence"/>
</dbReference>
<dbReference type="PANTHER" id="PTHR14614:SF109">
    <property type="entry name" value="RIBOSOMAL LYSINE N-METHYLTRANSFERASE 5"/>
    <property type="match status" value="1"/>
</dbReference>
<keyword evidence="2" id="KW-1185">Reference proteome</keyword>
<dbReference type="EMBL" id="MPUH01000008">
    <property type="protein sequence ID" value="OMJ95709.1"/>
    <property type="molecule type" value="Genomic_DNA"/>
</dbReference>
<dbReference type="InterPro" id="IPR019410">
    <property type="entry name" value="Methyltransf_16"/>
</dbReference>
<dbReference type="InterPro" id="IPR029063">
    <property type="entry name" value="SAM-dependent_MTases_sf"/>
</dbReference>